<evidence type="ECO:0000313" key="1">
    <source>
        <dbReference type="EMBL" id="WNC12931.1"/>
    </source>
</evidence>
<dbReference type="Pfam" id="PF12294">
    <property type="entry name" value="DUF3626"/>
    <property type="match status" value="1"/>
</dbReference>
<dbReference type="RefSeq" id="WP_310764446.1">
    <property type="nucleotide sequence ID" value="NZ_CP134050.1"/>
</dbReference>
<proteinExistence type="predicted"/>
<sequence>MSDTNRSAEGSVLTSAQTRALAHVQSTAEQHRQQMRKKSEHILAKAGATFVTVDDLLSMVTRHARITLNFHPDRLLPSGVTVVEGLLADGVYQSQFITAVSNGSPTAFPGGDRDCWEEKLFGGSYQSSRVQASERPKYGALNLMDYADGASPRFGSCYIRLRPHTLGRCTFTFGDSHTGPEHVGTIGCFEPVLEALLDSVAQSGEALGTPNMDVPSLVERLQLAAPAER</sequence>
<keyword evidence="2" id="KW-1185">Reference proteome</keyword>
<evidence type="ECO:0000313" key="2">
    <source>
        <dbReference type="Proteomes" id="UP001256827"/>
    </source>
</evidence>
<name>A0ABY9SYN4_BREBE</name>
<dbReference type="Proteomes" id="UP001256827">
    <property type="component" value="Chromosome"/>
</dbReference>
<gene>
    <name evidence="1" type="ORF">RGB73_19675</name>
</gene>
<organism evidence="1 2">
    <name type="scientific">Brevibacillus brevis</name>
    <name type="common">Bacillus brevis</name>
    <dbReference type="NCBI Taxonomy" id="1393"/>
    <lineage>
        <taxon>Bacteria</taxon>
        <taxon>Bacillati</taxon>
        <taxon>Bacillota</taxon>
        <taxon>Bacilli</taxon>
        <taxon>Bacillales</taxon>
        <taxon>Paenibacillaceae</taxon>
        <taxon>Brevibacillus</taxon>
    </lineage>
</organism>
<accession>A0ABY9SYN4</accession>
<reference evidence="1 2" key="1">
    <citation type="submission" date="2023-09" db="EMBL/GenBank/DDBJ databases">
        <title>Complete Genome and Methylome dissection of Bacillus brevis NEB573 original source of BbsI restriction endonuclease.</title>
        <authorList>
            <person name="Fomenkov A."/>
            <person name="Roberts R.D."/>
        </authorList>
    </citation>
    <scope>NUCLEOTIDE SEQUENCE [LARGE SCALE GENOMIC DNA]</scope>
    <source>
        <strain evidence="1 2">NEB573</strain>
    </source>
</reference>
<dbReference type="EMBL" id="CP134050">
    <property type="protein sequence ID" value="WNC12931.1"/>
    <property type="molecule type" value="Genomic_DNA"/>
</dbReference>
<dbReference type="InterPro" id="IPR022074">
    <property type="entry name" value="DUF3626"/>
</dbReference>
<protein>
    <submittedName>
        <fullName evidence="1">DUF3626 domain-containing protein</fullName>
    </submittedName>
</protein>